<evidence type="ECO:0000256" key="3">
    <source>
        <dbReference type="ARBA" id="ARBA00022692"/>
    </source>
</evidence>
<evidence type="ECO:0000313" key="8">
    <source>
        <dbReference type="EMBL" id="RGD57443.1"/>
    </source>
</evidence>
<evidence type="ECO:0000256" key="6">
    <source>
        <dbReference type="SAM" id="MobiDB-lite"/>
    </source>
</evidence>
<keyword evidence="9" id="KW-1185">Reference proteome</keyword>
<reference evidence="8 9" key="1">
    <citation type="submission" date="2018-08" db="EMBL/GenBank/DDBJ databases">
        <title>Diversity &amp; Physiological Properties of Lignin-Decomposing Actinobacteria from Soil.</title>
        <authorList>
            <person name="Roh S.G."/>
            <person name="Kim S.B."/>
        </authorList>
    </citation>
    <scope>NUCLEOTIDE SEQUENCE [LARGE SCALE GENOMIC DNA]</scope>
    <source>
        <strain evidence="8 9">MMS17-GH009</strain>
    </source>
</reference>
<feature type="transmembrane region" description="Helical" evidence="7">
    <location>
        <begin position="49"/>
        <end position="71"/>
    </location>
</feature>
<evidence type="ECO:0000256" key="2">
    <source>
        <dbReference type="ARBA" id="ARBA00022475"/>
    </source>
</evidence>
<dbReference type="AlphaFoldDB" id="A0A372ZNL0"/>
<evidence type="ECO:0000313" key="9">
    <source>
        <dbReference type="Proteomes" id="UP000263377"/>
    </source>
</evidence>
<dbReference type="EMBL" id="QVIG01000001">
    <property type="protein sequence ID" value="RGD57443.1"/>
    <property type="molecule type" value="Genomic_DNA"/>
</dbReference>
<keyword evidence="3 7" id="KW-0812">Transmembrane</keyword>
<proteinExistence type="predicted"/>
<feature type="region of interest" description="Disordered" evidence="6">
    <location>
        <begin position="1"/>
        <end position="39"/>
    </location>
</feature>
<name>A0A372ZNL0_9ACTN</name>
<comment type="caution">
    <text evidence="8">The sequence shown here is derived from an EMBL/GenBank/DDBJ whole genome shotgun (WGS) entry which is preliminary data.</text>
</comment>
<evidence type="ECO:0000256" key="5">
    <source>
        <dbReference type="ARBA" id="ARBA00023136"/>
    </source>
</evidence>
<comment type="subcellular location">
    <subcellularLocation>
        <location evidence="1">Cell membrane</location>
        <topology evidence="1">Multi-pass membrane protein</topology>
    </subcellularLocation>
</comment>
<dbReference type="InterPro" id="IPR001123">
    <property type="entry name" value="LeuE-type"/>
</dbReference>
<keyword evidence="2" id="KW-1003">Cell membrane</keyword>
<dbReference type="PANTHER" id="PTHR30086">
    <property type="entry name" value="ARGININE EXPORTER PROTEIN ARGO"/>
    <property type="match status" value="1"/>
</dbReference>
<feature type="transmembrane region" description="Helical" evidence="7">
    <location>
        <begin position="113"/>
        <end position="135"/>
    </location>
</feature>
<dbReference type="Pfam" id="PF01810">
    <property type="entry name" value="LysE"/>
    <property type="match status" value="1"/>
</dbReference>
<feature type="transmembrane region" description="Helical" evidence="7">
    <location>
        <begin position="83"/>
        <end position="107"/>
    </location>
</feature>
<keyword evidence="5 7" id="KW-0472">Membrane</keyword>
<feature type="compositionally biased region" description="Polar residues" evidence="6">
    <location>
        <begin position="28"/>
        <end position="38"/>
    </location>
</feature>
<accession>A0A372ZNL0</accession>
<feature type="transmembrane region" description="Helical" evidence="7">
    <location>
        <begin position="245"/>
        <end position="263"/>
    </location>
</feature>
<dbReference type="Proteomes" id="UP000263377">
    <property type="component" value="Unassembled WGS sequence"/>
</dbReference>
<sequence length="265" mass="27451">MRTAAAVERTSPLNADDRHASGHGGTGRSHQLAQNPSQPRHDWCMTAQLLTFVLASLLIIVVPGPDLVLLLRNAARGGRRGAAATAMGIMLGNAVLAGAAVAGLTALLTGSEVLYTAVRIAGALYLAYLGIRSLIDFIRLGRREDGADDATAAQPAGHGRGGGGGAPDSGADFRQGLLSNLLNPKVAAFYLSLFPQFQLPGMSELSQHVLLAGLFWLLALAWYVVVVAVLGAIQRVLLRRKVQRGLSGVAGVALLGLGAAVGARQ</sequence>
<evidence type="ECO:0000256" key="4">
    <source>
        <dbReference type="ARBA" id="ARBA00022989"/>
    </source>
</evidence>
<dbReference type="PANTHER" id="PTHR30086:SF20">
    <property type="entry name" value="ARGININE EXPORTER PROTEIN ARGO-RELATED"/>
    <property type="match status" value="1"/>
</dbReference>
<protein>
    <submittedName>
        <fullName evidence="8">LysE family translocator</fullName>
    </submittedName>
</protein>
<organism evidence="8 9">
    <name type="scientific">Kitasatospora xanthocidica</name>
    <dbReference type="NCBI Taxonomy" id="83382"/>
    <lineage>
        <taxon>Bacteria</taxon>
        <taxon>Bacillati</taxon>
        <taxon>Actinomycetota</taxon>
        <taxon>Actinomycetes</taxon>
        <taxon>Kitasatosporales</taxon>
        <taxon>Streptomycetaceae</taxon>
        <taxon>Kitasatospora</taxon>
    </lineage>
</organism>
<keyword evidence="4 7" id="KW-1133">Transmembrane helix</keyword>
<evidence type="ECO:0000256" key="1">
    <source>
        <dbReference type="ARBA" id="ARBA00004651"/>
    </source>
</evidence>
<feature type="transmembrane region" description="Helical" evidence="7">
    <location>
        <begin position="209"/>
        <end position="233"/>
    </location>
</feature>
<dbReference type="GO" id="GO:0015171">
    <property type="term" value="F:amino acid transmembrane transporter activity"/>
    <property type="evidence" value="ECO:0007669"/>
    <property type="project" value="TreeGrafter"/>
</dbReference>
<gene>
    <name evidence="8" type="ORF">DR950_06215</name>
</gene>
<dbReference type="GO" id="GO:0005886">
    <property type="term" value="C:plasma membrane"/>
    <property type="evidence" value="ECO:0007669"/>
    <property type="project" value="UniProtKB-SubCell"/>
</dbReference>
<evidence type="ECO:0000256" key="7">
    <source>
        <dbReference type="SAM" id="Phobius"/>
    </source>
</evidence>